<dbReference type="AlphaFoldDB" id="A0A5J4QLN8"/>
<dbReference type="EMBL" id="SNRY01003193">
    <property type="protein sequence ID" value="KAA6321868.1"/>
    <property type="molecule type" value="Genomic_DNA"/>
</dbReference>
<dbReference type="PROSITE" id="PS51379">
    <property type="entry name" value="4FE4S_FER_2"/>
    <property type="match status" value="2"/>
</dbReference>
<dbReference type="GO" id="GO:0046872">
    <property type="term" value="F:metal ion binding"/>
    <property type="evidence" value="ECO:0007669"/>
    <property type="project" value="UniProtKB-KW"/>
</dbReference>
<keyword evidence="5" id="KW-0479">Metal-binding</keyword>
<evidence type="ECO:0000256" key="5">
    <source>
        <dbReference type="ARBA" id="ARBA00022723"/>
    </source>
</evidence>
<name>A0A5J4QLN8_9ZZZZ</name>
<comment type="function">
    <text evidence="2">Ferredoxins are iron-sulfur proteins that transfer electrons in a wide variety of metabolic reactions.</text>
</comment>
<evidence type="ECO:0000256" key="3">
    <source>
        <dbReference type="ARBA" id="ARBA00022448"/>
    </source>
</evidence>
<dbReference type="InterPro" id="IPR050157">
    <property type="entry name" value="PSI_iron-sulfur_center"/>
</dbReference>
<evidence type="ECO:0000256" key="1">
    <source>
        <dbReference type="ARBA" id="ARBA00001966"/>
    </source>
</evidence>
<feature type="domain" description="4Fe-4S ferredoxin-type" evidence="9">
    <location>
        <begin position="1"/>
        <end position="25"/>
    </location>
</feature>
<evidence type="ECO:0000313" key="10">
    <source>
        <dbReference type="EMBL" id="KAA6321868.1"/>
    </source>
</evidence>
<sequence>MAYLISEDCIACGTCIDECPVEAISEGDIYHINPEICTECGTCADVCPSEAIHSGGVMSTKPSQYL</sequence>
<keyword evidence="3" id="KW-0813">Transport</keyword>
<keyword evidence="4" id="KW-0004">4Fe-4S</keyword>
<comment type="cofactor">
    <cofactor evidence="1">
        <name>[4Fe-4S] cluster</name>
        <dbReference type="ChEBI" id="CHEBI:49883"/>
    </cofactor>
</comment>
<evidence type="ECO:0000256" key="2">
    <source>
        <dbReference type="ARBA" id="ARBA00003532"/>
    </source>
</evidence>
<dbReference type="Gene3D" id="3.30.70.20">
    <property type="match status" value="1"/>
</dbReference>
<dbReference type="PROSITE" id="PS00198">
    <property type="entry name" value="4FE4S_FER_1"/>
    <property type="match status" value="1"/>
</dbReference>
<dbReference type="SUPFAM" id="SSF54862">
    <property type="entry name" value="4Fe-4S ferredoxins"/>
    <property type="match status" value="1"/>
</dbReference>
<dbReference type="InterPro" id="IPR000813">
    <property type="entry name" value="7Fe_ferredoxin"/>
</dbReference>
<dbReference type="Pfam" id="PF00037">
    <property type="entry name" value="Fer4"/>
    <property type="match status" value="2"/>
</dbReference>
<organism evidence="10">
    <name type="scientific">termite gut metagenome</name>
    <dbReference type="NCBI Taxonomy" id="433724"/>
    <lineage>
        <taxon>unclassified sequences</taxon>
        <taxon>metagenomes</taxon>
        <taxon>organismal metagenomes</taxon>
    </lineage>
</organism>
<dbReference type="PRINTS" id="PR00354">
    <property type="entry name" value="7FE8SFRDOXIN"/>
</dbReference>
<protein>
    <submittedName>
        <fullName evidence="10">Ferredoxin</fullName>
    </submittedName>
</protein>
<proteinExistence type="predicted"/>
<dbReference type="PANTHER" id="PTHR24960:SF79">
    <property type="entry name" value="PHOTOSYSTEM I IRON-SULFUR CENTER"/>
    <property type="match status" value="1"/>
</dbReference>
<evidence type="ECO:0000256" key="7">
    <source>
        <dbReference type="ARBA" id="ARBA00023004"/>
    </source>
</evidence>
<dbReference type="InterPro" id="IPR017896">
    <property type="entry name" value="4Fe4S_Fe-S-bd"/>
</dbReference>
<evidence type="ECO:0000259" key="9">
    <source>
        <dbReference type="PROSITE" id="PS51379"/>
    </source>
</evidence>
<evidence type="ECO:0000256" key="8">
    <source>
        <dbReference type="ARBA" id="ARBA00023014"/>
    </source>
</evidence>
<accession>A0A5J4QLN8</accession>
<keyword evidence="7" id="KW-0408">Iron</keyword>
<keyword evidence="8" id="KW-0411">Iron-sulfur</keyword>
<dbReference type="PANTHER" id="PTHR24960">
    <property type="entry name" value="PHOTOSYSTEM I IRON-SULFUR CENTER-RELATED"/>
    <property type="match status" value="1"/>
</dbReference>
<evidence type="ECO:0000256" key="4">
    <source>
        <dbReference type="ARBA" id="ARBA00022485"/>
    </source>
</evidence>
<feature type="domain" description="4Fe-4S ferredoxin-type" evidence="9">
    <location>
        <begin position="28"/>
        <end position="57"/>
    </location>
</feature>
<evidence type="ECO:0000256" key="6">
    <source>
        <dbReference type="ARBA" id="ARBA00022982"/>
    </source>
</evidence>
<reference evidence="10" key="1">
    <citation type="submission" date="2019-03" db="EMBL/GenBank/DDBJ databases">
        <title>Single cell metagenomics reveals metabolic interactions within the superorganism composed of flagellate Streblomastix strix and complex community of Bacteroidetes bacteria on its surface.</title>
        <authorList>
            <person name="Treitli S.C."/>
            <person name="Kolisko M."/>
            <person name="Husnik F."/>
            <person name="Keeling P."/>
            <person name="Hampl V."/>
        </authorList>
    </citation>
    <scope>NUCLEOTIDE SEQUENCE</scope>
    <source>
        <strain evidence="10">STM</strain>
    </source>
</reference>
<dbReference type="GO" id="GO:0051539">
    <property type="term" value="F:4 iron, 4 sulfur cluster binding"/>
    <property type="evidence" value="ECO:0007669"/>
    <property type="project" value="UniProtKB-KW"/>
</dbReference>
<comment type="caution">
    <text evidence="10">The sequence shown here is derived from an EMBL/GenBank/DDBJ whole genome shotgun (WGS) entry which is preliminary data.</text>
</comment>
<keyword evidence="6" id="KW-0249">Electron transport</keyword>
<dbReference type="InterPro" id="IPR017900">
    <property type="entry name" value="4Fe4S_Fe_S_CS"/>
</dbReference>
<gene>
    <name evidence="10" type="ORF">EZS27_028530</name>
</gene>
<dbReference type="GO" id="GO:0009055">
    <property type="term" value="F:electron transfer activity"/>
    <property type="evidence" value="ECO:0007669"/>
    <property type="project" value="InterPro"/>
</dbReference>